<dbReference type="Gene3D" id="2.60.40.10">
    <property type="entry name" value="Immunoglobulins"/>
    <property type="match status" value="1"/>
</dbReference>
<dbReference type="PROSITE" id="PS51257">
    <property type="entry name" value="PROKAR_LIPOPROTEIN"/>
    <property type="match status" value="1"/>
</dbReference>
<feature type="non-terminal residue" evidence="2">
    <location>
        <position position="183"/>
    </location>
</feature>
<evidence type="ECO:0000256" key="1">
    <source>
        <dbReference type="SAM" id="SignalP"/>
    </source>
</evidence>
<dbReference type="SUPFAM" id="SSF81296">
    <property type="entry name" value="E set domains"/>
    <property type="match status" value="1"/>
</dbReference>
<accession>A0A430R8S5</accession>
<dbReference type="InterPro" id="IPR014756">
    <property type="entry name" value="Ig_E-set"/>
</dbReference>
<reference evidence="2 3" key="1">
    <citation type="journal article" date="2019" name="Extremophiles">
        <title>Biogeography of thermophiles and predominance of Thermus scotoductus in domestic water heaters.</title>
        <authorList>
            <person name="Wilpiszeski R.L."/>
            <person name="Zhang Z."/>
            <person name="House C.H."/>
        </authorList>
    </citation>
    <scope>NUCLEOTIDE SEQUENCE [LARGE SCALE GENOMIC DNA]</scope>
    <source>
        <strain evidence="2 3">32_S32</strain>
    </source>
</reference>
<comment type="caution">
    <text evidence="2">The sequence shown here is derived from an EMBL/GenBank/DDBJ whole genome shotgun (WGS) entry which is preliminary data.</text>
</comment>
<evidence type="ECO:0000313" key="2">
    <source>
        <dbReference type="EMBL" id="RTH03825.1"/>
    </source>
</evidence>
<dbReference type="Proteomes" id="UP000286910">
    <property type="component" value="Unassembled WGS sequence"/>
</dbReference>
<protein>
    <submittedName>
        <fullName evidence="2">Peptidase S8</fullName>
    </submittedName>
</protein>
<feature type="chain" id="PRO_5019249584" evidence="1">
    <location>
        <begin position="21"/>
        <end position="183"/>
    </location>
</feature>
<proteinExistence type="predicted"/>
<dbReference type="AlphaFoldDB" id="A0A430R8S5"/>
<gene>
    <name evidence="2" type="ORF">CSW45_06290</name>
</gene>
<feature type="signal peptide" evidence="1">
    <location>
        <begin position="1"/>
        <end position="20"/>
    </location>
</feature>
<organism evidence="2 3">
    <name type="scientific">Thermus scotoductus</name>
    <dbReference type="NCBI Taxonomy" id="37636"/>
    <lineage>
        <taxon>Bacteria</taxon>
        <taxon>Thermotogati</taxon>
        <taxon>Deinococcota</taxon>
        <taxon>Deinococci</taxon>
        <taxon>Thermales</taxon>
        <taxon>Thermaceae</taxon>
        <taxon>Thermus</taxon>
    </lineage>
</organism>
<dbReference type="InterPro" id="IPR013783">
    <property type="entry name" value="Ig-like_fold"/>
</dbReference>
<sequence>MKGIRLLGLLLALLAGGCLPAPPTASLSPTRARPGEAVTLVLQGASAEGAAVWVAGVEAPVLEAGGNRLRFLVPSVSGGPQEVRVRTSRGEIRAVLGVLGQVDPRRILLRLPLGQTPTLPLGFTLERQSDLPACGFSLAELGYGGEALGQALEDLEAQDPSYKADPESLWSLGGWVGEAVGPL</sequence>
<evidence type="ECO:0000313" key="3">
    <source>
        <dbReference type="Proteomes" id="UP000286910"/>
    </source>
</evidence>
<keyword evidence="1" id="KW-0732">Signal</keyword>
<name>A0A430R8S5_THESC</name>
<dbReference type="EMBL" id="PELR01000163">
    <property type="protein sequence ID" value="RTH03825.1"/>
    <property type="molecule type" value="Genomic_DNA"/>
</dbReference>